<comment type="similarity">
    <text evidence="3 11">Belongs to the peptidase M50B family.</text>
</comment>
<dbReference type="InterPro" id="IPR001478">
    <property type="entry name" value="PDZ"/>
</dbReference>
<dbReference type="CDD" id="cd23081">
    <property type="entry name" value="cpPDZ_EcRseP-like"/>
    <property type="match status" value="1"/>
</dbReference>
<comment type="subcellular location">
    <subcellularLocation>
        <location evidence="2">Membrane</location>
        <topology evidence="2">Multi-pass membrane protein</topology>
    </subcellularLocation>
</comment>
<dbReference type="AlphaFoldDB" id="A0A1F6P333"/>
<keyword evidence="10 11" id="KW-0472">Membrane</keyword>
<evidence type="ECO:0000256" key="9">
    <source>
        <dbReference type="ARBA" id="ARBA00023049"/>
    </source>
</evidence>
<evidence type="ECO:0000256" key="5">
    <source>
        <dbReference type="ARBA" id="ARBA00022692"/>
    </source>
</evidence>
<feature type="transmembrane region" description="Helical" evidence="11">
    <location>
        <begin position="6"/>
        <end position="24"/>
    </location>
</feature>
<keyword evidence="4 13" id="KW-0645">Protease</keyword>
<keyword evidence="5 11" id="KW-0812">Transmembrane</keyword>
<evidence type="ECO:0000256" key="11">
    <source>
        <dbReference type="RuleBase" id="RU362031"/>
    </source>
</evidence>
<dbReference type="GO" id="GO:0006508">
    <property type="term" value="P:proteolysis"/>
    <property type="evidence" value="ECO:0007669"/>
    <property type="project" value="UniProtKB-KW"/>
</dbReference>
<keyword evidence="8 11" id="KW-1133">Transmembrane helix</keyword>
<evidence type="ECO:0000259" key="12">
    <source>
        <dbReference type="PROSITE" id="PS50106"/>
    </source>
</evidence>
<sequence>MLTIIIFVLILSVLVVAHEFGHFITARKSGMRVYEFGLGFPPRAFGFYKDTQTGKWIFVKGKGKSSLKETVGGEGAQEEFPNTIYSVNWLPLGGFVKIKGENGEAPNDPDSFGSQKAWKRFIVIVAGVTMNVLLAGVLLCVGYMIGIPGDITGGVDDKAIVKNEMVLVQQVSEGSPAKEAGVKFGDQVLSINGESILSAEQFLNYVRTNPELEMKLVVKRENEQKEFMMSPVLLEHEEDGIPRLGLMMSDAAIVSYPWYIALYKGFLSAIYGFIAVYGMFIIVIKNLIMGQGLIYEVSGPVGIASMVGDSARMGINYLISTAAMLSITLAVINIVPFPALDGGRAVFIIVEKIIRRPVPIKYEQLAHTAGFVLLMVLVVVVTVKDVLNIFK</sequence>
<evidence type="ECO:0000256" key="2">
    <source>
        <dbReference type="ARBA" id="ARBA00004141"/>
    </source>
</evidence>
<evidence type="ECO:0000256" key="4">
    <source>
        <dbReference type="ARBA" id="ARBA00022670"/>
    </source>
</evidence>
<accession>A0A1F6P333</accession>
<dbReference type="CDD" id="cd06163">
    <property type="entry name" value="S2P-M50_PDZ_RseP-like"/>
    <property type="match status" value="1"/>
</dbReference>
<dbReference type="GO" id="GO:0046872">
    <property type="term" value="F:metal ion binding"/>
    <property type="evidence" value="ECO:0007669"/>
    <property type="project" value="UniProtKB-KW"/>
</dbReference>
<dbReference type="InterPro" id="IPR004387">
    <property type="entry name" value="Pept_M50_Zn"/>
</dbReference>
<dbReference type="GO" id="GO:0016020">
    <property type="term" value="C:membrane"/>
    <property type="evidence" value="ECO:0007669"/>
    <property type="project" value="UniProtKB-SubCell"/>
</dbReference>
<keyword evidence="7 11" id="KW-0862">Zinc</keyword>
<evidence type="ECO:0000256" key="8">
    <source>
        <dbReference type="ARBA" id="ARBA00022989"/>
    </source>
</evidence>
<feature type="domain" description="PDZ" evidence="12">
    <location>
        <begin position="151"/>
        <end position="221"/>
    </location>
</feature>
<gene>
    <name evidence="13" type="ORF">A2469_01800</name>
</gene>
<keyword evidence="6 11" id="KW-0378">Hydrolase</keyword>
<evidence type="ECO:0000256" key="3">
    <source>
        <dbReference type="ARBA" id="ARBA00007931"/>
    </source>
</evidence>
<keyword evidence="9 11" id="KW-0482">Metalloprotease</keyword>
<dbReference type="InterPro" id="IPR036034">
    <property type="entry name" value="PDZ_sf"/>
</dbReference>
<dbReference type="PROSITE" id="PS50106">
    <property type="entry name" value="PDZ"/>
    <property type="match status" value="1"/>
</dbReference>
<dbReference type="GO" id="GO:0004222">
    <property type="term" value="F:metalloendopeptidase activity"/>
    <property type="evidence" value="ECO:0007669"/>
    <property type="project" value="InterPro"/>
</dbReference>
<feature type="transmembrane region" description="Helical" evidence="11">
    <location>
        <begin position="315"/>
        <end position="335"/>
    </location>
</feature>
<feature type="transmembrane region" description="Helical" evidence="11">
    <location>
        <begin position="121"/>
        <end position="145"/>
    </location>
</feature>
<dbReference type="InterPro" id="IPR008915">
    <property type="entry name" value="Peptidase_M50"/>
</dbReference>
<comment type="cofactor">
    <cofactor evidence="1 11">
        <name>Zn(2+)</name>
        <dbReference type="ChEBI" id="CHEBI:29105"/>
    </cofactor>
</comment>
<evidence type="ECO:0000256" key="1">
    <source>
        <dbReference type="ARBA" id="ARBA00001947"/>
    </source>
</evidence>
<dbReference type="InterPro" id="IPR041489">
    <property type="entry name" value="PDZ_6"/>
</dbReference>
<dbReference type="EC" id="3.4.24.-" evidence="11"/>
<comment type="caution">
    <text evidence="13">The sequence shown here is derived from an EMBL/GenBank/DDBJ whole genome shotgun (WGS) entry which is preliminary data.</text>
</comment>
<organism evidence="13 14">
    <name type="scientific">Candidatus Magasanikbacteria bacterium RIFOXYC2_FULL_40_16</name>
    <dbReference type="NCBI Taxonomy" id="1798703"/>
    <lineage>
        <taxon>Bacteria</taxon>
        <taxon>Candidatus Magasanikiibacteriota</taxon>
    </lineage>
</organism>
<dbReference type="EMBL" id="MFQY01000004">
    <property type="protein sequence ID" value="OGH90364.1"/>
    <property type="molecule type" value="Genomic_DNA"/>
</dbReference>
<evidence type="ECO:0000256" key="7">
    <source>
        <dbReference type="ARBA" id="ARBA00022833"/>
    </source>
</evidence>
<name>A0A1F6P333_9BACT</name>
<dbReference type="PANTHER" id="PTHR42837:SF2">
    <property type="entry name" value="MEMBRANE METALLOPROTEASE ARASP2, CHLOROPLASTIC-RELATED"/>
    <property type="match status" value="1"/>
</dbReference>
<feature type="transmembrane region" description="Helical" evidence="11">
    <location>
        <begin position="365"/>
        <end position="383"/>
    </location>
</feature>
<dbReference type="Gene3D" id="2.30.42.10">
    <property type="match status" value="1"/>
</dbReference>
<evidence type="ECO:0000256" key="10">
    <source>
        <dbReference type="ARBA" id="ARBA00023136"/>
    </source>
</evidence>
<evidence type="ECO:0000256" key="6">
    <source>
        <dbReference type="ARBA" id="ARBA00022801"/>
    </source>
</evidence>
<dbReference type="SMART" id="SM00228">
    <property type="entry name" value="PDZ"/>
    <property type="match status" value="1"/>
</dbReference>
<dbReference type="Pfam" id="PF17820">
    <property type="entry name" value="PDZ_6"/>
    <property type="match status" value="1"/>
</dbReference>
<dbReference type="SUPFAM" id="SSF50156">
    <property type="entry name" value="PDZ domain-like"/>
    <property type="match status" value="1"/>
</dbReference>
<evidence type="ECO:0000313" key="13">
    <source>
        <dbReference type="EMBL" id="OGH90364.1"/>
    </source>
</evidence>
<proteinExistence type="inferred from homology"/>
<dbReference type="Proteomes" id="UP000178895">
    <property type="component" value="Unassembled WGS sequence"/>
</dbReference>
<reference evidence="13 14" key="1">
    <citation type="journal article" date="2016" name="Nat. Commun.">
        <title>Thousands of microbial genomes shed light on interconnected biogeochemical processes in an aquifer system.</title>
        <authorList>
            <person name="Anantharaman K."/>
            <person name="Brown C.T."/>
            <person name="Hug L.A."/>
            <person name="Sharon I."/>
            <person name="Castelle C.J."/>
            <person name="Probst A.J."/>
            <person name="Thomas B.C."/>
            <person name="Singh A."/>
            <person name="Wilkins M.J."/>
            <person name="Karaoz U."/>
            <person name="Brodie E.L."/>
            <person name="Williams K.H."/>
            <person name="Hubbard S.S."/>
            <person name="Banfield J.F."/>
        </authorList>
    </citation>
    <scope>NUCLEOTIDE SEQUENCE [LARGE SCALE GENOMIC DNA]</scope>
</reference>
<protein>
    <recommendedName>
        <fullName evidence="11">Zinc metalloprotease</fullName>
        <ecNumber evidence="11">3.4.24.-</ecNumber>
    </recommendedName>
</protein>
<keyword evidence="11" id="KW-0479">Metal-binding</keyword>
<dbReference type="PANTHER" id="PTHR42837">
    <property type="entry name" value="REGULATOR OF SIGMA-E PROTEASE RSEP"/>
    <property type="match status" value="1"/>
</dbReference>
<dbReference type="Pfam" id="PF02163">
    <property type="entry name" value="Peptidase_M50"/>
    <property type="match status" value="2"/>
</dbReference>
<dbReference type="NCBIfam" id="TIGR00054">
    <property type="entry name" value="RIP metalloprotease RseP"/>
    <property type="match status" value="1"/>
</dbReference>
<evidence type="ECO:0000313" key="14">
    <source>
        <dbReference type="Proteomes" id="UP000178895"/>
    </source>
</evidence>
<feature type="transmembrane region" description="Helical" evidence="11">
    <location>
        <begin position="256"/>
        <end position="284"/>
    </location>
</feature>